<evidence type="ECO:0000313" key="1">
    <source>
        <dbReference type="EnsemblMetazoa" id="G6842.1:cds"/>
    </source>
</evidence>
<name>A0A8W8NQZ6_MAGGI</name>
<evidence type="ECO:0000313" key="2">
    <source>
        <dbReference type="Proteomes" id="UP000005408"/>
    </source>
</evidence>
<sequence>MGSRGHFIFNVILTEEMAWCAFLVLSLLSLSYSLESDFQEIQVEKDPRLSAREVDHHFCMTNADDYRTLYERAQSQRCSTSYSVLVNLERMRVHRYPCLQLLIQQISSLHSEKCTCDASHGFRFDYVWIDHGHYHECIKNSVYRHAVNLFLTHQPHDTGYSSPQNVHCQANAQIWDSLHDLLHSSSICFRDFIRHMYVSFKRHGEPPCHNKCQSQSAGSQSTISPSPTTVQIHGHHYSSTELYHAYETGVCLSEHTVWSFLHNHLPSGMSQADVINHMADIYPHGTESKCACTKRFDLQFHWLHHDIVDNCLKDHVFSGTFYHLQNTHHHHVTQNCHSHMSVWKDLKILLDHLDHRNDRCVDNLVNHLLVSLQDRGDPCSCHQAKCSFNSTFLVGPMHHCSKIKTVEALAEFQQMYPQIGQDCSGQRSASDLITTDLCGFNVTSQNWRPGSKVSDFCDVTSNLYSAVATFRNGGYPSDGLAGVYVGCNATSVKIATQECGGKFEIVEIPRNPSPTDTFTHSISNYYAITF</sequence>
<dbReference type="Proteomes" id="UP000005408">
    <property type="component" value="Unassembled WGS sequence"/>
</dbReference>
<protein>
    <submittedName>
        <fullName evidence="1">Uncharacterized protein</fullName>
    </submittedName>
</protein>
<organism evidence="1 2">
    <name type="scientific">Magallana gigas</name>
    <name type="common">Pacific oyster</name>
    <name type="synonym">Crassostrea gigas</name>
    <dbReference type="NCBI Taxonomy" id="29159"/>
    <lineage>
        <taxon>Eukaryota</taxon>
        <taxon>Metazoa</taxon>
        <taxon>Spiralia</taxon>
        <taxon>Lophotrochozoa</taxon>
        <taxon>Mollusca</taxon>
        <taxon>Bivalvia</taxon>
        <taxon>Autobranchia</taxon>
        <taxon>Pteriomorphia</taxon>
        <taxon>Ostreida</taxon>
        <taxon>Ostreoidea</taxon>
        <taxon>Ostreidae</taxon>
        <taxon>Magallana</taxon>
    </lineage>
</organism>
<keyword evidence="2" id="KW-1185">Reference proteome</keyword>
<dbReference type="EnsemblMetazoa" id="G6842.1">
    <property type="protein sequence ID" value="G6842.1:cds"/>
    <property type="gene ID" value="G6842"/>
</dbReference>
<dbReference type="AlphaFoldDB" id="A0A8W8NQZ6"/>
<reference evidence="1" key="1">
    <citation type="submission" date="2022-08" db="UniProtKB">
        <authorList>
            <consortium name="EnsemblMetazoa"/>
        </authorList>
    </citation>
    <scope>IDENTIFICATION</scope>
    <source>
        <strain evidence="1">05x7-T-G4-1.051#20</strain>
    </source>
</reference>
<proteinExistence type="predicted"/>
<accession>A0A8W8NQZ6</accession>